<dbReference type="InterPro" id="IPR001646">
    <property type="entry name" value="5peptide_repeat"/>
</dbReference>
<dbReference type="SUPFAM" id="SSF141571">
    <property type="entry name" value="Pentapeptide repeat-like"/>
    <property type="match status" value="1"/>
</dbReference>
<protein>
    <submittedName>
        <fullName evidence="1">Pentapeptide repeat-containing protein</fullName>
    </submittedName>
</protein>
<dbReference type="EMBL" id="JADJIB010000002">
    <property type="protein sequence ID" value="MBK7272611.1"/>
    <property type="molecule type" value="Genomic_DNA"/>
</dbReference>
<sequence>MTVPEARRTVTGEDWYGREVQGERFADTDFVAVDFGDLRSVGAVLENCTFRRCRFNTSVHTDSAFTGCTFAYCTFFDARFVRCKLVGSTFTGCEFDLVQVDGGNWGFVALAGAALGSTQWRGVRLTEADLDRVQAVGAVWRDLDLTGASLVGIDLRQADLRGSSLWSLDPAAAQLSGAIVTPEQALVIAAALGLDVRVDD</sequence>
<reference evidence="1 2" key="1">
    <citation type="submission" date="2020-10" db="EMBL/GenBank/DDBJ databases">
        <title>Connecting structure to function with the recovery of over 1000 high-quality activated sludge metagenome-assembled genomes encoding full-length rRNA genes using long-read sequencing.</title>
        <authorList>
            <person name="Singleton C.M."/>
            <person name="Petriglieri F."/>
            <person name="Kristensen J.M."/>
            <person name="Kirkegaard R.H."/>
            <person name="Michaelsen T.Y."/>
            <person name="Andersen M.H."/>
            <person name="Karst S.M."/>
            <person name="Dueholm M.S."/>
            <person name="Nielsen P.H."/>
            <person name="Albertsen M."/>
        </authorList>
    </citation>
    <scope>NUCLEOTIDE SEQUENCE [LARGE SCALE GENOMIC DNA]</scope>
    <source>
        <strain evidence="1">Ega_18-Q3-R5-49_MAXAC.001</strain>
    </source>
</reference>
<dbReference type="AlphaFoldDB" id="A0A935IK10"/>
<gene>
    <name evidence="1" type="ORF">IPI13_05395</name>
</gene>
<dbReference type="Proteomes" id="UP000726105">
    <property type="component" value="Unassembled WGS sequence"/>
</dbReference>
<dbReference type="InterPro" id="IPR051082">
    <property type="entry name" value="Pentapeptide-BTB/POZ_domain"/>
</dbReference>
<name>A0A935IK10_9MICO</name>
<dbReference type="Pfam" id="PF00805">
    <property type="entry name" value="Pentapeptide"/>
    <property type="match status" value="1"/>
</dbReference>
<dbReference type="PANTHER" id="PTHR14136:SF17">
    <property type="entry name" value="BTB_POZ DOMAIN-CONTAINING PROTEIN KCTD9"/>
    <property type="match status" value="1"/>
</dbReference>
<proteinExistence type="predicted"/>
<dbReference type="PANTHER" id="PTHR14136">
    <property type="entry name" value="BTB_POZ DOMAIN-CONTAINING PROTEIN KCTD9"/>
    <property type="match status" value="1"/>
</dbReference>
<organism evidence="1 2">
    <name type="scientific">Candidatus Phosphoribacter hodrii</name>
    <dbReference type="NCBI Taxonomy" id="2953743"/>
    <lineage>
        <taxon>Bacteria</taxon>
        <taxon>Bacillati</taxon>
        <taxon>Actinomycetota</taxon>
        <taxon>Actinomycetes</taxon>
        <taxon>Micrococcales</taxon>
        <taxon>Dermatophilaceae</taxon>
        <taxon>Candidatus Phosphoribacter</taxon>
    </lineage>
</organism>
<evidence type="ECO:0000313" key="2">
    <source>
        <dbReference type="Proteomes" id="UP000726105"/>
    </source>
</evidence>
<accession>A0A935IK10</accession>
<dbReference type="Gene3D" id="2.160.20.80">
    <property type="entry name" value="E3 ubiquitin-protein ligase SopA"/>
    <property type="match status" value="1"/>
</dbReference>
<evidence type="ECO:0000313" key="1">
    <source>
        <dbReference type="EMBL" id="MBK7272611.1"/>
    </source>
</evidence>
<comment type="caution">
    <text evidence="1">The sequence shown here is derived from an EMBL/GenBank/DDBJ whole genome shotgun (WGS) entry which is preliminary data.</text>
</comment>